<reference evidence="1 2" key="1">
    <citation type="journal article" date="2013" name="Genome Announc.">
        <title>Draft Genome Sequence of the Methanotrophic Gammaproteobacterium Methyloglobulus morosus DSM 22980 Strain KoM1.</title>
        <authorList>
            <person name="Poehlein A."/>
            <person name="Deutzmann J.S."/>
            <person name="Daniel R."/>
            <person name="Simeonova D.D."/>
        </authorList>
    </citation>
    <scope>NUCLEOTIDE SEQUENCE [LARGE SCALE GENOMIC DNA]</scope>
    <source>
        <strain evidence="1 2">KoM1</strain>
    </source>
</reference>
<evidence type="ECO:0000313" key="2">
    <source>
        <dbReference type="Proteomes" id="UP000017842"/>
    </source>
</evidence>
<accession>V5BEG7</accession>
<dbReference type="eggNOG" id="COG1403">
    <property type="taxonomic scope" value="Bacteria"/>
</dbReference>
<dbReference type="AlphaFoldDB" id="V5BEG7"/>
<protein>
    <recommendedName>
        <fullName evidence="3">HNH endonuclease</fullName>
    </recommendedName>
</protein>
<dbReference type="Gene3D" id="1.10.30.50">
    <property type="match status" value="1"/>
</dbReference>
<dbReference type="EMBL" id="AYLO01000089">
    <property type="protein sequence ID" value="ESS71665.1"/>
    <property type="molecule type" value="Genomic_DNA"/>
</dbReference>
<comment type="caution">
    <text evidence="1">The sequence shown here is derived from an EMBL/GenBank/DDBJ whole genome shotgun (WGS) entry which is preliminary data.</text>
</comment>
<evidence type="ECO:0008006" key="3">
    <source>
        <dbReference type="Google" id="ProtNLM"/>
    </source>
</evidence>
<dbReference type="RefSeq" id="WP_023495274.1">
    <property type="nucleotide sequence ID" value="NZ_AYLO01000089.1"/>
</dbReference>
<organism evidence="1 2">
    <name type="scientific">Methyloglobulus morosus KoM1</name>
    <dbReference type="NCBI Taxonomy" id="1116472"/>
    <lineage>
        <taxon>Bacteria</taxon>
        <taxon>Pseudomonadati</taxon>
        <taxon>Pseudomonadota</taxon>
        <taxon>Gammaproteobacteria</taxon>
        <taxon>Methylococcales</taxon>
        <taxon>Methylococcaceae</taxon>
        <taxon>Methyloglobulus</taxon>
    </lineage>
</organism>
<dbReference type="OrthoDB" id="9816185at2"/>
<name>V5BEG7_9GAMM</name>
<dbReference type="PATRIC" id="fig|1116472.3.peg.2567"/>
<gene>
    <name evidence="1" type="ORF">MGMO_93c00230</name>
</gene>
<evidence type="ECO:0000313" key="1">
    <source>
        <dbReference type="EMBL" id="ESS71665.1"/>
    </source>
</evidence>
<keyword evidence="2" id="KW-1185">Reference proteome</keyword>
<proteinExistence type="predicted"/>
<dbReference type="STRING" id="1116472.MGMO_93c00230"/>
<sequence>MLFPYTYVPHDMEKMQTYVDFIFFEVWSKAKGNTYSIDTLFTENQELYEIVTELHFSAVKGAEFFLTGLQQIFEDFKLVSDADIAKLSHWYESNNNIGLLCANDASATPATYSDIESISEDLSRHLGQFFKNLYAQDFLSLKSITNRIGVIDDHYKTFVTINSSGKCPFCGISDIKGIDHSTREAYDHFLPKGIYPFNSINFRNLAPACNNCNSSYKLTKNPLYQFKNPLKKQSGVRRKSFYPYQANDYSLNIEIAICCQDWTSIKPGDIVIKVGPDEFTEEINTWLDVYGIEERYKAMCCTENAGKYWIEQVLDECQNDGSNPEMIFITLVRQAKLKPFAEVNFLKLPFLEACNQAGLFNAI</sequence>
<dbReference type="Proteomes" id="UP000017842">
    <property type="component" value="Unassembled WGS sequence"/>
</dbReference>